<reference evidence="12" key="1">
    <citation type="journal article" date="2018" name="Genome Announc.">
        <title>Ignatzschineria cameli sp. nov., isolated from necrotic foot tissue of dromedaries (Camelus dromedarius) and associated maggots (Wohlfahrtia species) in Dubai.</title>
        <authorList>
            <person name="Tsang C.C."/>
            <person name="Tang J.Y."/>
            <person name="Fong J.Y."/>
            <person name="Kinne J."/>
            <person name="Lee H.H."/>
            <person name="Joseph M."/>
            <person name="Jose S."/>
            <person name="Schuster R.K."/>
            <person name="Tang Y."/>
            <person name="Sivakumar S."/>
            <person name="Chen J.H."/>
            <person name="Teng J.L."/>
            <person name="Lau S.K."/>
            <person name="Wernery U."/>
            <person name="Woo P.C."/>
        </authorList>
    </citation>
    <scope>NUCLEOTIDE SEQUENCE</scope>
    <source>
        <strain evidence="12">UAE-HKU57</strain>
        <strain evidence="13">UAE-HKU58</strain>
    </source>
</reference>
<evidence type="ECO:0000256" key="3">
    <source>
        <dbReference type="ARBA" id="ARBA00020170"/>
    </source>
</evidence>
<dbReference type="GO" id="GO:0003697">
    <property type="term" value="F:single-stranded DNA binding"/>
    <property type="evidence" value="ECO:0007669"/>
    <property type="project" value="UniProtKB-UniRule"/>
</dbReference>
<evidence type="ECO:0000256" key="9">
    <source>
        <dbReference type="HAMAP-Rule" id="MF_00365"/>
    </source>
</evidence>
<dbReference type="InterPro" id="IPR003395">
    <property type="entry name" value="RecF/RecN/SMC_N"/>
</dbReference>
<dbReference type="InterPro" id="IPR027417">
    <property type="entry name" value="P-loop_NTPase"/>
</dbReference>
<evidence type="ECO:0000256" key="10">
    <source>
        <dbReference type="RuleBase" id="RU000578"/>
    </source>
</evidence>
<dbReference type="NCBIfam" id="TIGR00611">
    <property type="entry name" value="recf"/>
    <property type="match status" value="1"/>
</dbReference>
<dbReference type="GO" id="GO:0005737">
    <property type="term" value="C:cytoplasm"/>
    <property type="evidence" value="ECO:0007669"/>
    <property type="project" value="UniProtKB-SubCell"/>
</dbReference>
<keyword evidence="9 10" id="KW-0234">DNA repair</keyword>
<dbReference type="PROSITE" id="PS00618">
    <property type="entry name" value="RECF_2"/>
    <property type="match status" value="1"/>
</dbReference>
<dbReference type="PANTHER" id="PTHR32182:SF0">
    <property type="entry name" value="DNA REPLICATION AND REPAIR PROTEIN RECF"/>
    <property type="match status" value="1"/>
</dbReference>
<dbReference type="PANTHER" id="PTHR32182">
    <property type="entry name" value="DNA REPLICATION AND REPAIR PROTEIN RECF"/>
    <property type="match status" value="1"/>
</dbReference>
<evidence type="ECO:0000313" key="13">
    <source>
        <dbReference type="EMBL" id="PWD90748.1"/>
    </source>
</evidence>
<name>A0A2U2ALI6_9GAMM</name>
<dbReference type="Gene3D" id="3.40.50.300">
    <property type="entry name" value="P-loop containing nucleotide triphosphate hydrolases"/>
    <property type="match status" value="1"/>
</dbReference>
<dbReference type="EMBL" id="QEWV01000007">
    <property type="protein sequence ID" value="PWD90748.1"/>
    <property type="molecule type" value="Genomic_DNA"/>
</dbReference>
<feature type="domain" description="RecF/RecN/SMC N-terminal" evidence="11">
    <location>
        <begin position="5"/>
        <end position="340"/>
    </location>
</feature>
<dbReference type="GO" id="GO:0005524">
    <property type="term" value="F:ATP binding"/>
    <property type="evidence" value="ECO:0007669"/>
    <property type="project" value="UniProtKB-UniRule"/>
</dbReference>
<dbReference type="Proteomes" id="UP000245059">
    <property type="component" value="Unassembled WGS sequence"/>
</dbReference>
<evidence type="ECO:0000256" key="7">
    <source>
        <dbReference type="ARBA" id="ARBA00022840"/>
    </source>
</evidence>
<evidence type="ECO:0000256" key="2">
    <source>
        <dbReference type="ARBA" id="ARBA00008016"/>
    </source>
</evidence>
<dbReference type="Gene3D" id="1.20.1050.90">
    <property type="entry name" value="RecF/RecN/SMC, N-terminal domain"/>
    <property type="match status" value="1"/>
</dbReference>
<dbReference type="GO" id="GO:0006260">
    <property type="term" value="P:DNA replication"/>
    <property type="evidence" value="ECO:0007669"/>
    <property type="project" value="UniProtKB-UniRule"/>
</dbReference>
<dbReference type="GO" id="GO:0009432">
    <property type="term" value="P:SOS response"/>
    <property type="evidence" value="ECO:0007669"/>
    <property type="project" value="UniProtKB-UniRule"/>
</dbReference>
<dbReference type="AlphaFoldDB" id="A0A2U2ALI6"/>
<sequence>MRVIIQSLQVENFRHLASQKFDFDSQFNLIVGKNASGKTSLLEAIYFLSQTNSFRTSRINQAICEGEEYLRVIAELQSLDGTLTSRLGIERTKADLIVRQDGENIRRRSHLAKLLPMLFLGPDTGTQLMAEPKARRQFMDWGLFQNYEAYLAIWQRYDKALSQRNAALKGGYSDAVLNSIELELAESGEILNRYRRTFIEEITPAIVGLLGKLVDQDAVWRLDYLSGFTEGALYEELFSARARDRQMTFTRVGPHRGDFTLRCNGRIVTQHLSRGEIKLATIALMLSQIQLHQHLQSSSTILLMDDLTAELDQEKRLILLEELVAQKSQLFVTCLEIEEFPELMDSTLISQRGHYQLNDGIAQKMV</sequence>
<dbReference type="SUPFAM" id="SSF52540">
    <property type="entry name" value="P-loop containing nucleoside triphosphate hydrolases"/>
    <property type="match status" value="1"/>
</dbReference>
<keyword evidence="8 9" id="KW-0238">DNA-binding</keyword>
<keyword evidence="7 9" id="KW-0067">ATP-binding</keyword>
<evidence type="ECO:0000256" key="6">
    <source>
        <dbReference type="ARBA" id="ARBA00022741"/>
    </source>
</evidence>
<evidence type="ECO:0000313" key="12">
    <source>
        <dbReference type="EMBL" id="PWD84028.1"/>
    </source>
</evidence>
<keyword evidence="9 10" id="KW-0227">DNA damage</keyword>
<proteinExistence type="inferred from homology"/>
<dbReference type="InterPro" id="IPR018078">
    <property type="entry name" value="DNA-binding_RecF_CS"/>
</dbReference>
<accession>A0A2U2ALI6</accession>
<organism evidence="12 14">
    <name type="scientific">Ignatzschineria cameli</name>
    <dbReference type="NCBI Taxonomy" id="2182793"/>
    <lineage>
        <taxon>Bacteria</taxon>
        <taxon>Pseudomonadati</taxon>
        <taxon>Pseudomonadota</taxon>
        <taxon>Gammaproteobacteria</taxon>
        <taxon>Cardiobacteriales</taxon>
        <taxon>Ignatzschineriaceae</taxon>
        <taxon>Ignatzschineria</taxon>
    </lineage>
</organism>
<feature type="binding site" evidence="9">
    <location>
        <begin position="32"/>
        <end position="39"/>
    </location>
    <ligand>
        <name>ATP</name>
        <dbReference type="ChEBI" id="CHEBI:30616"/>
    </ligand>
</feature>
<keyword evidence="9 10" id="KW-0742">SOS response</keyword>
<dbReference type="InterPro" id="IPR042174">
    <property type="entry name" value="RecF_2"/>
</dbReference>
<dbReference type="Proteomes" id="UP000245217">
    <property type="component" value="Unassembled WGS sequence"/>
</dbReference>
<evidence type="ECO:0000313" key="15">
    <source>
        <dbReference type="Proteomes" id="UP000245217"/>
    </source>
</evidence>
<evidence type="ECO:0000256" key="5">
    <source>
        <dbReference type="ARBA" id="ARBA00022705"/>
    </source>
</evidence>
<evidence type="ECO:0000256" key="1">
    <source>
        <dbReference type="ARBA" id="ARBA00004496"/>
    </source>
</evidence>
<evidence type="ECO:0000256" key="4">
    <source>
        <dbReference type="ARBA" id="ARBA00022490"/>
    </source>
</evidence>
<keyword evidence="15" id="KW-1185">Reference proteome</keyword>
<dbReference type="GO" id="GO:0000731">
    <property type="term" value="P:DNA synthesis involved in DNA repair"/>
    <property type="evidence" value="ECO:0007669"/>
    <property type="project" value="TreeGrafter"/>
</dbReference>
<dbReference type="EMBL" id="QEWW01000006">
    <property type="protein sequence ID" value="PWD84028.1"/>
    <property type="molecule type" value="Genomic_DNA"/>
</dbReference>
<evidence type="ECO:0000256" key="8">
    <source>
        <dbReference type="ARBA" id="ARBA00023125"/>
    </source>
</evidence>
<protein>
    <recommendedName>
        <fullName evidence="3 9">DNA replication and repair protein RecF</fullName>
    </recommendedName>
</protein>
<dbReference type="GO" id="GO:0006302">
    <property type="term" value="P:double-strand break repair"/>
    <property type="evidence" value="ECO:0007669"/>
    <property type="project" value="TreeGrafter"/>
</dbReference>
<evidence type="ECO:0000313" key="14">
    <source>
        <dbReference type="Proteomes" id="UP000245059"/>
    </source>
</evidence>
<evidence type="ECO:0000259" key="11">
    <source>
        <dbReference type="Pfam" id="PF02463"/>
    </source>
</evidence>
<gene>
    <name evidence="9" type="primary">recF</name>
    <name evidence="12" type="ORF">DC077_08445</name>
    <name evidence="13" type="ORF">DC078_07725</name>
</gene>
<comment type="caution">
    <text evidence="12">The sequence shown here is derived from an EMBL/GenBank/DDBJ whole genome shotgun (WGS) entry which is preliminary data.</text>
</comment>
<keyword evidence="5 9" id="KW-0235">DNA replication</keyword>
<dbReference type="HAMAP" id="MF_00365">
    <property type="entry name" value="RecF"/>
    <property type="match status" value="1"/>
</dbReference>
<keyword evidence="4 9" id="KW-0963">Cytoplasm</keyword>
<keyword evidence="6 9" id="KW-0547">Nucleotide-binding</keyword>
<comment type="subcellular location">
    <subcellularLocation>
        <location evidence="1 9 10">Cytoplasm</location>
    </subcellularLocation>
</comment>
<dbReference type="Pfam" id="PF02463">
    <property type="entry name" value="SMC_N"/>
    <property type="match status" value="1"/>
</dbReference>
<comment type="similarity">
    <text evidence="2 9 10">Belongs to the RecF family.</text>
</comment>
<dbReference type="InterPro" id="IPR001238">
    <property type="entry name" value="DNA-binding_RecF"/>
</dbReference>
<reference evidence="14 15" key="2">
    <citation type="submission" date="2018-05" db="EMBL/GenBank/DDBJ databases">
        <title>Ignatzschineria dubaiensis sp. nov., isolated from necrotic foot tissues of dromedaries (Camelus dromedarius) and associated maggots in Dubai, United Arab Emirates.</title>
        <authorList>
            <person name="Tsang C.C."/>
            <person name="Tang J.Y.M."/>
            <person name="Fong J.Y.H."/>
            <person name="Kinne J."/>
            <person name="Lee H.H."/>
            <person name="Joseph M."/>
            <person name="Jose S."/>
            <person name="Schuster R.K."/>
            <person name="Tang Y."/>
            <person name="Sivakumar S."/>
            <person name="Chen J.H.K."/>
            <person name="Teng J.L.L."/>
            <person name="Lau S.K.P."/>
            <person name="Wernery U."/>
            <person name="Woo P.C.Y."/>
        </authorList>
    </citation>
    <scope>NUCLEOTIDE SEQUENCE [LARGE SCALE GENOMIC DNA]</scope>
    <source>
        <strain evidence="14">UAE-HKU57</strain>
        <strain evidence="15">UAE-HKU58</strain>
    </source>
</reference>
<comment type="function">
    <text evidence="9 10">The RecF protein is involved in DNA metabolism; it is required for DNA replication and normal SOS inducibility. RecF binds preferentially to single-stranded, linear DNA. It also seems to bind ATP.</text>
</comment>